<dbReference type="PANTHER" id="PTHR43861">
    <property type="entry name" value="TRANS-ACONITATE 2-METHYLTRANSFERASE-RELATED"/>
    <property type="match status" value="1"/>
</dbReference>
<dbReference type="AlphaFoldDB" id="A0A2S7N3X7"/>
<evidence type="ECO:0000259" key="2">
    <source>
        <dbReference type="Pfam" id="PF13649"/>
    </source>
</evidence>
<protein>
    <recommendedName>
        <fullName evidence="2">Methyltransferase domain-containing protein</fullName>
    </recommendedName>
</protein>
<dbReference type="EMBL" id="PKOZ01000001">
    <property type="protein sequence ID" value="PQD96728.1"/>
    <property type="molecule type" value="Genomic_DNA"/>
</dbReference>
<evidence type="ECO:0000256" key="1">
    <source>
        <dbReference type="ARBA" id="ARBA00022679"/>
    </source>
</evidence>
<reference evidence="3 4" key="1">
    <citation type="submission" date="2017-12" db="EMBL/GenBank/DDBJ databases">
        <title>Taxonomic description and draft genome of Pradoshia cofamensis Gen. nov., sp. nov., a thermotolerant bacillale isolated from anterior gut of earthworm Eisenia fetida.</title>
        <authorList>
            <person name="Saha T."/>
            <person name="Chakraborty R."/>
        </authorList>
    </citation>
    <scope>NUCLEOTIDE SEQUENCE [LARGE SCALE GENOMIC DNA]</scope>
    <source>
        <strain evidence="3 4">EAG3</strain>
    </source>
</reference>
<dbReference type="GO" id="GO:0016740">
    <property type="term" value="F:transferase activity"/>
    <property type="evidence" value="ECO:0007669"/>
    <property type="project" value="UniProtKB-KW"/>
</dbReference>
<dbReference type="OrthoDB" id="9804312at2"/>
<proteinExistence type="predicted"/>
<dbReference type="SUPFAM" id="SSF53335">
    <property type="entry name" value="S-adenosyl-L-methionine-dependent methyltransferases"/>
    <property type="match status" value="1"/>
</dbReference>
<dbReference type="Pfam" id="PF13649">
    <property type="entry name" value="Methyltransf_25"/>
    <property type="match status" value="1"/>
</dbReference>
<evidence type="ECO:0000313" key="3">
    <source>
        <dbReference type="EMBL" id="PQD96728.1"/>
    </source>
</evidence>
<dbReference type="RefSeq" id="WP_104847825.1">
    <property type="nucleotide sequence ID" value="NZ_PKOZ01000001.1"/>
</dbReference>
<keyword evidence="1" id="KW-0808">Transferase</keyword>
<name>A0A2S7N3X7_9BACI</name>
<accession>A0A2S7N3X7</accession>
<dbReference type="CDD" id="cd02440">
    <property type="entry name" value="AdoMet_MTases"/>
    <property type="match status" value="1"/>
</dbReference>
<organism evidence="3 4">
    <name type="scientific">Pradoshia eiseniae</name>
    <dbReference type="NCBI Taxonomy" id="2064768"/>
    <lineage>
        <taxon>Bacteria</taxon>
        <taxon>Bacillati</taxon>
        <taxon>Bacillota</taxon>
        <taxon>Bacilli</taxon>
        <taxon>Bacillales</taxon>
        <taxon>Bacillaceae</taxon>
        <taxon>Pradoshia</taxon>
    </lineage>
</organism>
<feature type="domain" description="Methyltransferase" evidence="2">
    <location>
        <begin position="36"/>
        <end position="130"/>
    </location>
</feature>
<dbReference type="Proteomes" id="UP000239663">
    <property type="component" value="Unassembled WGS sequence"/>
</dbReference>
<comment type="caution">
    <text evidence="3">The sequence shown here is derived from an EMBL/GenBank/DDBJ whole genome shotgun (WGS) entry which is preliminary data.</text>
</comment>
<dbReference type="InterPro" id="IPR041698">
    <property type="entry name" value="Methyltransf_25"/>
</dbReference>
<dbReference type="InterPro" id="IPR029063">
    <property type="entry name" value="SAM-dependent_MTases_sf"/>
</dbReference>
<sequence length="214" mass="24359">MKNWEEEYKNSELLWGLNPNSTLTQYAELVPAGGKVLDIGIGEGRNAFFFAQKGFSVEGIDLSETAIERCSALSKKHHLDVVAKVADITTFDIEPNHYSFIILSNVLNFFPEEEIAPIIDKVKKGLVKDGLVYVNAFDINEPSRKKAIDKYKRLGRNSFFDATNNMFLHYFTKDEFEGLFPTYRTIKTGHSYAMDLSHGEPHYHSTLELLAQKQ</sequence>
<evidence type="ECO:0000313" key="4">
    <source>
        <dbReference type="Proteomes" id="UP000239663"/>
    </source>
</evidence>
<keyword evidence="4" id="KW-1185">Reference proteome</keyword>
<dbReference type="Gene3D" id="3.40.50.150">
    <property type="entry name" value="Vaccinia Virus protein VP39"/>
    <property type="match status" value="1"/>
</dbReference>
<gene>
    <name evidence="3" type="ORF">CYL18_02220</name>
</gene>